<keyword evidence="3" id="KW-1185">Reference proteome</keyword>
<dbReference type="Proteomes" id="UP000178912">
    <property type="component" value="Unassembled WGS sequence"/>
</dbReference>
<feature type="region of interest" description="Disordered" evidence="1">
    <location>
        <begin position="29"/>
        <end position="100"/>
    </location>
</feature>
<feature type="compositionally biased region" description="Basic and acidic residues" evidence="1">
    <location>
        <begin position="48"/>
        <end position="57"/>
    </location>
</feature>
<gene>
    <name evidence="2" type="ORF">RAG0_12906</name>
</gene>
<sequence length="157" mass="17411">MDTPELLYEIDRSDKINLRNKNIETQRIDCQAKPSKRRSAYKQVHCTHYREREERCPRTPPPPPPPTPTPFNPNSNSPASASAFAFTPSPTPPIAKPSKPWGRVLVSLAPRALQPCPAPSSPSQADRPQPDGWMDGSASMKRELPLRSILPIATLPT</sequence>
<reference evidence="3" key="1">
    <citation type="submission" date="2016-03" db="EMBL/GenBank/DDBJ databases">
        <authorList>
            <person name="Guldener U."/>
        </authorList>
    </citation>
    <scope>NUCLEOTIDE SEQUENCE [LARGE SCALE GENOMIC DNA]</scope>
    <source>
        <strain evidence="3">04CH-RAC-A.6.1</strain>
    </source>
</reference>
<evidence type="ECO:0000313" key="3">
    <source>
        <dbReference type="Proteomes" id="UP000178912"/>
    </source>
</evidence>
<dbReference type="PRINTS" id="PR01217">
    <property type="entry name" value="PRICHEXTENSN"/>
</dbReference>
<dbReference type="AlphaFoldDB" id="A0A1E1LAH2"/>
<proteinExistence type="predicted"/>
<evidence type="ECO:0000256" key="1">
    <source>
        <dbReference type="SAM" id="MobiDB-lite"/>
    </source>
</evidence>
<feature type="region of interest" description="Disordered" evidence="1">
    <location>
        <begin position="112"/>
        <end position="157"/>
    </location>
</feature>
<accession>A0A1E1LAH2</accession>
<organism evidence="2 3">
    <name type="scientific">Rhynchosporium agropyri</name>
    <dbReference type="NCBI Taxonomy" id="914238"/>
    <lineage>
        <taxon>Eukaryota</taxon>
        <taxon>Fungi</taxon>
        <taxon>Dikarya</taxon>
        <taxon>Ascomycota</taxon>
        <taxon>Pezizomycotina</taxon>
        <taxon>Leotiomycetes</taxon>
        <taxon>Helotiales</taxon>
        <taxon>Ploettnerulaceae</taxon>
        <taxon>Rhynchosporium</taxon>
    </lineage>
</organism>
<name>A0A1E1LAH2_9HELO</name>
<feature type="compositionally biased region" description="Pro residues" evidence="1">
    <location>
        <begin position="58"/>
        <end position="71"/>
    </location>
</feature>
<evidence type="ECO:0000313" key="2">
    <source>
        <dbReference type="EMBL" id="CZT07472.1"/>
    </source>
</evidence>
<dbReference type="EMBL" id="FJUX01000096">
    <property type="protein sequence ID" value="CZT07472.1"/>
    <property type="molecule type" value="Genomic_DNA"/>
</dbReference>
<protein>
    <submittedName>
        <fullName evidence="2">Uncharacterized protein</fullName>
    </submittedName>
</protein>
<feature type="compositionally biased region" description="Low complexity" evidence="1">
    <location>
        <begin position="72"/>
        <end position="88"/>
    </location>
</feature>